<feature type="coiled-coil region" evidence="1">
    <location>
        <begin position="273"/>
        <end position="426"/>
    </location>
</feature>
<keyword evidence="3" id="KW-1185">Reference proteome</keyword>
<dbReference type="OMA" id="DANQFNS"/>
<evidence type="ECO:0000313" key="2">
    <source>
        <dbReference type="EMBL" id="CAD8082014.1"/>
    </source>
</evidence>
<protein>
    <submittedName>
        <fullName evidence="2">Uncharacterized protein</fullName>
    </submittedName>
</protein>
<dbReference type="EMBL" id="CAJJDM010000070">
    <property type="protein sequence ID" value="CAD8082014.1"/>
    <property type="molecule type" value="Genomic_DNA"/>
</dbReference>
<evidence type="ECO:0000256" key="1">
    <source>
        <dbReference type="SAM" id="Coils"/>
    </source>
</evidence>
<feature type="coiled-coil region" evidence="1">
    <location>
        <begin position="192"/>
        <end position="242"/>
    </location>
</feature>
<gene>
    <name evidence="2" type="ORF">PPRIM_AZ9-3.1.T0670017</name>
</gene>
<proteinExistence type="predicted"/>
<reference evidence="2" key="1">
    <citation type="submission" date="2021-01" db="EMBL/GenBank/DDBJ databases">
        <authorList>
            <consortium name="Genoscope - CEA"/>
            <person name="William W."/>
        </authorList>
    </citation>
    <scope>NUCLEOTIDE SEQUENCE</scope>
</reference>
<name>A0A8S1N4N4_PARPR</name>
<evidence type="ECO:0000313" key="3">
    <source>
        <dbReference type="Proteomes" id="UP000688137"/>
    </source>
</evidence>
<sequence>MQQFQVSKNKQIANPTQLYNQFQVRSPFSNVENKSLMQKTASDMEMINKPVAPTKQLTHQQTPNASEYKIQFKVGGGKQLQKEDANQFNSQTAPFIPMSPQQRHENAQILQSPQNRQPYLLSPQHQSPQLQFQSPINRDLKPQQFFSQVQTQQQQPKQIAQQSSYVSPTLMQQQNSQKVVNYTNTFALQEELKCLQQQSIKMTQEIQKLESEAQRVQSVQLIKELEDKIKLLNQMNKQLLLDNAELMKVPDVLVLRDLIVKYQNDRKVAYNQLTVLKNEIQNYKVRCEELEGKIKSDNSQELNDLVQELENKVQTLILENDRINLQLKNGNNNANQIQKQKLENDLVKERLIKSRKEEEALKQSCQKEEMKLKLYEECNDKLKLLQDENKRLQQILNDSELNQNDLNSLQEKIQVIRQDNERMMRQLKYKQ</sequence>
<accession>A0A8S1N4N4</accession>
<keyword evidence="1" id="KW-0175">Coiled coil</keyword>
<comment type="caution">
    <text evidence="2">The sequence shown here is derived from an EMBL/GenBank/DDBJ whole genome shotgun (WGS) entry which is preliminary data.</text>
</comment>
<organism evidence="2 3">
    <name type="scientific">Paramecium primaurelia</name>
    <dbReference type="NCBI Taxonomy" id="5886"/>
    <lineage>
        <taxon>Eukaryota</taxon>
        <taxon>Sar</taxon>
        <taxon>Alveolata</taxon>
        <taxon>Ciliophora</taxon>
        <taxon>Intramacronucleata</taxon>
        <taxon>Oligohymenophorea</taxon>
        <taxon>Peniculida</taxon>
        <taxon>Parameciidae</taxon>
        <taxon>Paramecium</taxon>
    </lineage>
</organism>
<dbReference type="AlphaFoldDB" id="A0A8S1N4N4"/>
<dbReference type="Proteomes" id="UP000688137">
    <property type="component" value="Unassembled WGS sequence"/>
</dbReference>